<keyword evidence="3" id="KW-1185">Reference proteome</keyword>
<evidence type="ECO:0000256" key="1">
    <source>
        <dbReference type="SAM" id="MobiDB-lite"/>
    </source>
</evidence>
<feature type="compositionally biased region" description="Basic residues" evidence="1">
    <location>
        <begin position="172"/>
        <end position="182"/>
    </location>
</feature>
<sequence length="309" mass="33573">MALQFMRTYLCCGCSSDADDARAKDGGAYHPGLPDETTLLIPPSIEPSISYTDVAYLHQQRMQQRLGTIQNGKHKLANPLQPPQPAPPLGPHHLPQQQRQPQLRTRTQQLAPEPALALHAYKPKHPLSQPPLPQIPLALSPPPQHPQYQYCTPQHMGPLPLSLSRSPSPSRSHSHSHSHSPSRSRSNSSSLEDEDRSRERERRRAGEQPRPSPILNVRLVGYAPAGAVARGRARERGRRKGAAATEKVEKGSGVKSVTDEGEGAEGGDGQEGTEGSEGGEAKAVAVKKKKKAAFMFDEDVEGIAISWGD</sequence>
<accession>A0A8H5FHY7</accession>
<dbReference type="EMBL" id="JAACJK010000023">
    <property type="protein sequence ID" value="KAF5337885.1"/>
    <property type="molecule type" value="Genomic_DNA"/>
</dbReference>
<gene>
    <name evidence="2" type="ORF">D9611_014772</name>
</gene>
<organism evidence="2 3">
    <name type="scientific">Ephemerocybe angulata</name>
    <dbReference type="NCBI Taxonomy" id="980116"/>
    <lineage>
        <taxon>Eukaryota</taxon>
        <taxon>Fungi</taxon>
        <taxon>Dikarya</taxon>
        <taxon>Basidiomycota</taxon>
        <taxon>Agaricomycotina</taxon>
        <taxon>Agaricomycetes</taxon>
        <taxon>Agaricomycetidae</taxon>
        <taxon>Agaricales</taxon>
        <taxon>Agaricineae</taxon>
        <taxon>Psathyrellaceae</taxon>
        <taxon>Ephemerocybe</taxon>
    </lineage>
</organism>
<protein>
    <submittedName>
        <fullName evidence="2">Uncharacterized protein</fullName>
    </submittedName>
</protein>
<name>A0A8H5FHY7_9AGAR</name>
<feature type="compositionally biased region" description="Gly residues" evidence="1">
    <location>
        <begin position="266"/>
        <end position="278"/>
    </location>
</feature>
<feature type="compositionally biased region" description="Basic residues" evidence="1">
    <location>
        <begin position="231"/>
        <end position="241"/>
    </location>
</feature>
<feature type="region of interest" description="Disordered" evidence="1">
    <location>
        <begin position="74"/>
        <end position="106"/>
    </location>
</feature>
<feature type="compositionally biased region" description="Pro residues" evidence="1">
    <location>
        <begin position="128"/>
        <end position="145"/>
    </location>
</feature>
<comment type="caution">
    <text evidence="2">The sequence shown here is derived from an EMBL/GenBank/DDBJ whole genome shotgun (WGS) entry which is preliminary data.</text>
</comment>
<feature type="region of interest" description="Disordered" evidence="1">
    <location>
        <begin position="123"/>
        <end position="284"/>
    </location>
</feature>
<feature type="compositionally biased region" description="Pro residues" evidence="1">
    <location>
        <begin position="80"/>
        <end position="90"/>
    </location>
</feature>
<evidence type="ECO:0000313" key="3">
    <source>
        <dbReference type="Proteomes" id="UP000541558"/>
    </source>
</evidence>
<feature type="compositionally biased region" description="Basic and acidic residues" evidence="1">
    <location>
        <begin position="195"/>
        <end position="207"/>
    </location>
</feature>
<evidence type="ECO:0000313" key="2">
    <source>
        <dbReference type="EMBL" id="KAF5337885.1"/>
    </source>
</evidence>
<dbReference type="AlphaFoldDB" id="A0A8H5FHY7"/>
<feature type="compositionally biased region" description="Low complexity" evidence="1">
    <location>
        <begin position="221"/>
        <end position="230"/>
    </location>
</feature>
<feature type="compositionally biased region" description="Low complexity" evidence="1">
    <location>
        <begin position="159"/>
        <end position="171"/>
    </location>
</feature>
<reference evidence="2 3" key="1">
    <citation type="journal article" date="2020" name="ISME J.">
        <title>Uncovering the hidden diversity of litter-decomposition mechanisms in mushroom-forming fungi.</title>
        <authorList>
            <person name="Floudas D."/>
            <person name="Bentzer J."/>
            <person name="Ahren D."/>
            <person name="Johansson T."/>
            <person name="Persson P."/>
            <person name="Tunlid A."/>
        </authorList>
    </citation>
    <scope>NUCLEOTIDE SEQUENCE [LARGE SCALE GENOMIC DNA]</scope>
    <source>
        <strain evidence="2 3">CBS 175.51</strain>
    </source>
</reference>
<dbReference type="Proteomes" id="UP000541558">
    <property type="component" value="Unassembled WGS sequence"/>
</dbReference>
<proteinExistence type="predicted"/>
<dbReference type="OrthoDB" id="3227079at2759"/>
<feature type="compositionally biased region" description="Low complexity" evidence="1">
    <location>
        <begin position="91"/>
        <end position="106"/>
    </location>
</feature>